<proteinExistence type="predicted"/>
<feature type="transmembrane region" description="Helical" evidence="5">
    <location>
        <begin position="20"/>
        <end position="40"/>
    </location>
</feature>
<comment type="caution">
    <text evidence="7">The sequence shown here is derived from an EMBL/GenBank/DDBJ whole genome shotgun (WGS) entry which is preliminary data.</text>
</comment>
<dbReference type="PIRSF" id="PIRSF037434">
    <property type="entry name" value="STHK_ChrS"/>
    <property type="match status" value="1"/>
</dbReference>
<evidence type="ECO:0000256" key="5">
    <source>
        <dbReference type="SAM" id="Phobius"/>
    </source>
</evidence>
<evidence type="ECO:0000259" key="6">
    <source>
        <dbReference type="PROSITE" id="PS50109"/>
    </source>
</evidence>
<keyword evidence="5" id="KW-0812">Transmembrane</keyword>
<dbReference type="CDD" id="cd16917">
    <property type="entry name" value="HATPase_UhpB-NarQ-NarX-like"/>
    <property type="match status" value="1"/>
</dbReference>
<dbReference type="Gene3D" id="1.20.5.1930">
    <property type="match status" value="1"/>
</dbReference>
<dbReference type="InterPro" id="IPR003594">
    <property type="entry name" value="HATPase_dom"/>
</dbReference>
<name>A0AB36RPR8_9CORY</name>
<dbReference type="Pfam" id="PF07730">
    <property type="entry name" value="HisKA_3"/>
    <property type="match status" value="1"/>
</dbReference>
<protein>
    <submittedName>
        <fullName evidence="7">Sensor histidine kinase</fullName>
    </submittedName>
</protein>
<evidence type="ECO:0000256" key="1">
    <source>
        <dbReference type="ARBA" id="ARBA00022679"/>
    </source>
</evidence>
<dbReference type="Pfam" id="PF02518">
    <property type="entry name" value="HATPase_c"/>
    <property type="match status" value="1"/>
</dbReference>
<dbReference type="InterPro" id="IPR036890">
    <property type="entry name" value="HATPase_C_sf"/>
</dbReference>
<evidence type="ECO:0000256" key="3">
    <source>
        <dbReference type="ARBA" id="ARBA00023012"/>
    </source>
</evidence>
<evidence type="ECO:0000256" key="2">
    <source>
        <dbReference type="ARBA" id="ARBA00022777"/>
    </source>
</evidence>
<feature type="compositionally biased region" description="Polar residues" evidence="4">
    <location>
        <begin position="401"/>
        <end position="410"/>
    </location>
</feature>
<dbReference type="PROSITE" id="PS50109">
    <property type="entry name" value="HIS_KIN"/>
    <property type="match status" value="1"/>
</dbReference>
<dbReference type="PANTHER" id="PTHR24421">
    <property type="entry name" value="NITRATE/NITRITE SENSOR PROTEIN NARX-RELATED"/>
    <property type="match status" value="1"/>
</dbReference>
<dbReference type="Proteomes" id="UP000218041">
    <property type="component" value="Unassembled WGS sequence"/>
</dbReference>
<feature type="domain" description="Histidine kinase" evidence="6">
    <location>
        <begin position="199"/>
        <end position="405"/>
    </location>
</feature>
<reference evidence="7 8" key="1">
    <citation type="submission" date="2017-08" db="EMBL/GenBank/DDBJ databases">
        <title>Whole genome sequences of 6 clinical strains closest to Corynebacterium imitans.</title>
        <authorList>
            <person name="Bernier A.-M."/>
            <person name="Burdz T."/>
            <person name="Bernard K."/>
        </authorList>
    </citation>
    <scope>NUCLEOTIDE SEQUENCE [LARGE SCALE GENOMIC DNA]</scope>
    <source>
        <strain evidence="7 8">NML92-0415</strain>
    </source>
</reference>
<dbReference type="PANTHER" id="PTHR24421:SF62">
    <property type="entry name" value="SENSORY TRANSDUCTION HISTIDINE KINASE"/>
    <property type="match status" value="1"/>
</dbReference>
<evidence type="ECO:0000313" key="7">
    <source>
        <dbReference type="EMBL" id="PAT11078.1"/>
    </source>
</evidence>
<keyword evidence="1" id="KW-0808">Transferase</keyword>
<accession>A0AB36RPR8</accession>
<dbReference type="GO" id="GO:0046983">
    <property type="term" value="F:protein dimerization activity"/>
    <property type="evidence" value="ECO:0007669"/>
    <property type="project" value="InterPro"/>
</dbReference>
<dbReference type="EMBL" id="NSGP01000003">
    <property type="protein sequence ID" value="PAT11078.1"/>
    <property type="molecule type" value="Genomic_DNA"/>
</dbReference>
<evidence type="ECO:0000256" key="4">
    <source>
        <dbReference type="SAM" id="MobiDB-lite"/>
    </source>
</evidence>
<keyword evidence="3" id="KW-0902">Two-component regulatory system</keyword>
<feature type="transmembrane region" description="Helical" evidence="5">
    <location>
        <begin position="87"/>
        <end position="109"/>
    </location>
</feature>
<dbReference type="Gene3D" id="3.30.565.10">
    <property type="entry name" value="Histidine kinase-like ATPase, C-terminal domain"/>
    <property type="match status" value="1"/>
</dbReference>
<dbReference type="InterPro" id="IPR017205">
    <property type="entry name" value="Sig_transdc_His_kinase_ChrS"/>
</dbReference>
<organism evidence="7 8">
    <name type="scientific">Corynebacterium hadale</name>
    <dbReference type="NCBI Taxonomy" id="2026255"/>
    <lineage>
        <taxon>Bacteria</taxon>
        <taxon>Bacillati</taxon>
        <taxon>Actinomycetota</taxon>
        <taxon>Actinomycetes</taxon>
        <taxon>Mycobacteriales</taxon>
        <taxon>Corynebacteriaceae</taxon>
        <taxon>Corynebacterium</taxon>
    </lineage>
</organism>
<keyword evidence="5" id="KW-1133">Transmembrane helix</keyword>
<dbReference type="GO" id="GO:0016020">
    <property type="term" value="C:membrane"/>
    <property type="evidence" value="ECO:0007669"/>
    <property type="project" value="InterPro"/>
</dbReference>
<keyword evidence="2 7" id="KW-0418">Kinase</keyword>
<dbReference type="InterPro" id="IPR050482">
    <property type="entry name" value="Sensor_HK_TwoCompSys"/>
</dbReference>
<feature type="transmembrane region" description="Helical" evidence="5">
    <location>
        <begin position="140"/>
        <end position="160"/>
    </location>
</feature>
<sequence length="431" mass="45939">MSSRLASAAQPTADVPDNKALDTGITVLAVCLVLVSLGALARMPLNLALLQILLVSSFSFVLFYGMVEMHRWGRWMRGLWCLALTAVWVADMTISPVAVYWVFILFFVFLRVFNNWRGLLLVAAGLIISVLIQIPGGLTLGGVLGPVLSAAVVVAINYAFTTIGRVSKEREALIDELLSTRDKLVATERAAGVAQERERLAHEIHDTVAQNLSSIQMLLHAAERDLAGLDVPAEQLEAPLKRMETARRAASNNLAETRAMIAALAPAPLSETSLSDALTRIAGDLETASDMRIEIDTDGEAQQLPMRTEAGLLRIAQGAMANAVKHSGGTRMRVTLTYGAGEVRLDVVDNGHGFDTEAQAEQPAGLGHLGLDAMRSRAAELGGELVVESAPGGPTALSVAVPSNVNQKNDAANRIDEDKNEVNDDPGAAGR</sequence>
<evidence type="ECO:0000313" key="8">
    <source>
        <dbReference type="Proteomes" id="UP000218041"/>
    </source>
</evidence>
<feature type="compositionally biased region" description="Basic and acidic residues" evidence="4">
    <location>
        <begin position="411"/>
        <end position="422"/>
    </location>
</feature>
<dbReference type="InterPro" id="IPR005467">
    <property type="entry name" value="His_kinase_dom"/>
</dbReference>
<dbReference type="InterPro" id="IPR011712">
    <property type="entry name" value="Sig_transdc_His_kin_sub3_dim/P"/>
</dbReference>
<gene>
    <name evidence="7" type="ORF">CKJ80_02620</name>
</gene>
<dbReference type="GO" id="GO:0000155">
    <property type="term" value="F:phosphorelay sensor kinase activity"/>
    <property type="evidence" value="ECO:0007669"/>
    <property type="project" value="InterPro"/>
</dbReference>
<dbReference type="SMART" id="SM00387">
    <property type="entry name" value="HATPase_c"/>
    <property type="match status" value="1"/>
</dbReference>
<keyword evidence="5" id="KW-0472">Membrane</keyword>
<feature type="region of interest" description="Disordered" evidence="4">
    <location>
        <begin position="391"/>
        <end position="431"/>
    </location>
</feature>
<dbReference type="SUPFAM" id="SSF55874">
    <property type="entry name" value="ATPase domain of HSP90 chaperone/DNA topoisomerase II/histidine kinase"/>
    <property type="match status" value="1"/>
</dbReference>
<dbReference type="RefSeq" id="WP_095554723.1">
    <property type="nucleotide sequence ID" value="NZ_NSGP01000003.1"/>
</dbReference>
<dbReference type="AlphaFoldDB" id="A0AB36RPR8"/>
<feature type="transmembrane region" description="Helical" evidence="5">
    <location>
        <begin position="47"/>
        <end position="67"/>
    </location>
</feature>
<feature type="transmembrane region" description="Helical" evidence="5">
    <location>
        <begin position="116"/>
        <end position="134"/>
    </location>
</feature>